<dbReference type="AlphaFoldDB" id="A0A948TEI5"/>
<evidence type="ECO:0000256" key="9">
    <source>
        <dbReference type="ARBA" id="ARBA00023136"/>
    </source>
</evidence>
<comment type="similarity">
    <text evidence="2">Belongs to the sodium:galactoside symporter (TC 2.A.2) family.</text>
</comment>
<feature type="transmembrane region" description="Helical" evidence="10">
    <location>
        <begin position="40"/>
        <end position="60"/>
    </location>
</feature>
<dbReference type="InterPro" id="IPR018043">
    <property type="entry name" value="Na/Gal_symport_CS"/>
</dbReference>
<dbReference type="CDD" id="cd00211">
    <property type="entry name" value="PTS_IIA_fru"/>
    <property type="match status" value="1"/>
</dbReference>
<dbReference type="GO" id="GO:0005886">
    <property type="term" value="C:plasma membrane"/>
    <property type="evidence" value="ECO:0007669"/>
    <property type="project" value="UniProtKB-SubCell"/>
</dbReference>
<dbReference type="EMBL" id="JAHLFE010000015">
    <property type="protein sequence ID" value="MBU3843421.1"/>
    <property type="molecule type" value="Genomic_DNA"/>
</dbReference>
<organism evidence="12 13">
    <name type="scientific">Candidatus Anaerobiospirillum pullicola</name>
    <dbReference type="NCBI Taxonomy" id="2838451"/>
    <lineage>
        <taxon>Bacteria</taxon>
        <taxon>Pseudomonadati</taxon>
        <taxon>Pseudomonadota</taxon>
        <taxon>Gammaproteobacteria</taxon>
        <taxon>Aeromonadales</taxon>
        <taxon>Succinivibrionaceae</taxon>
        <taxon>Anaerobiospirillum</taxon>
    </lineage>
</organism>
<evidence type="ECO:0000256" key="2">
    <source>
        <dbReference type="ARBA" id="ARBA00009617"/>
    </source>
</evidence>
<evidence type="ECO:0000256" key="4">
    <source>
        <dbReference type="ARBA" id="ARBA00022475"/>
    </source>
</evidence>
<keyword evidence="3" id="KW-0813">Transport</keyword>
<feature type="transmembrane region" description="Helical" evidence="10">
    <location>
        <begin position="158"/>
        <end position="179"/>
    </location>
</feature>
<evidence type="ECO:0000256" key="8">
    <source>
        <dbReference type="ARBA" id="ARBA00022989"/>
    </source>
</evidence>
<dbReference type="SUPFAM" id="SSF55804">
    <property type="entry name" value="Phoshotransferase/anion transport protein"/>
    <property type="match status" value="1"/>
</dbReference>
<dbReference type="NCBIfam" id="TIGR00792">
    <property type="entry name" value="gph"/>
    <property type="match status" value="1"/>
</dbReference>
<dbReference type="InterPro" id="IPR016152">
    <property type="entry name" value="PTrfase/Anion_transptr"/>
</dbReference>
<dbReference type="CDD" id="cd17332">
    <property type="entry name" value="MFS_MelB_like"/>
    <property type="match status" value="1"/>
</dbReference>
<keyword evidence="7" id="KW-0769">Symport</keyword>
<dbReference type="PROSITE" id="PS00372">
    <property type="entry name" value="PTS_EIIA_TYPE_2_HIS"/>
    <property type="match status" value="1"/>
</dbReference>
<evidence type="ECO:0000256" key="3">
    <source>
        <dbReference type="ARBA" id="ARBA00022448"/>
    </source>
</evidence>
<dbReference type="InterPro" id="IPR002178">
    <property type="entry name" value="PTS_EIIA_type-2_dom"/>
</dbReference>
<keyword evidence="8 10" id="KW-1133">Transmembrane helix</keyword>
<proteinExistence type="inferred from homology"/>
<dbReference type="PROSITE" id="PS00872">
    <property type="entry name" value="NA_GALACTOSIDE_SYMP"/>
    <property type="match status" value="1"/>
</dbReference>
<protein>
    <submittedName>
        <fullName evidence="12">Melibiose:sodium transporter MelB</fullName>
    </submittedName>
</protein>
<keyword evidence="9 10" id="KW-0472">Membrane</keyword>
<dbReference type="InterPro" id="IPR039672">
    <property type="entry name" value="MFS_2"/>
</dbReference>
<name>A0A948TEI5_9GAMM</name>
<dbReference type="Pfam" id="PF00359">
    <property type="entry name" value="PTS_EIIA_2"/>
    <property type="match status" value="1"/>
</dbReference>
<feature type="transmembrane region" description="Helical" evidence="10">
    <location>
        <begin position="331"/>
        <end position="356"/>
    </location>
</feature>
<dbReference type="PANTHER" id="PTHR11328">
    <property type="entry name" value="MAJOR FACILITATOR SUPERFAMILY DOMAIN-CONTAINING PROTEIN"/>
    <property type="match status" value="1"/>
</dbReference>
<evidence type="ECO:0000256" key="6">
    <source>
        <dbReference type="ARBA" id="ARBA00022692"/>
    </source>
</evidence>
<comment type="caution">
    <text evidence="12">The sequence shown here is derived from an EMBL/GenBank/DDBJ whole genome shotgun (WGS) entry which is preliminary data.</text>
</comment>
<evidence type="ECO:0000256" key="1">
    <source>
        <dbReference type="ARBA" id="ARBA00004651"/>
    </source>
</evidence>
<keyword evidence="4" id="KW-1003">Cell membrane</keyword>
<feature type="transmembrane region" description="Helical" evidence="10">
    <location>
        <begin position="411"/>
        <end position="433"/>
    </location>
</feature>
<dbReference type="NCBIfam" id="NF007749">
    <property type="entry name" value="PRK10429.1"/>
    <property type="match status" value="1"/>
</dbReference>
<comment type="subcellular location">
    <subcellularLocation>
        <location evidence="1">Cell membrane</location>
        <topology evidence="1">Multi-pass membrane protein</topology>
    </subcellularLocation>
</comment>
<dbReference type="Pfam" id="PF13347">
    <property type="entry name" value="MFS_2"/>
    <property type="match status" value="1"/>
</dbReference>
<evidence type="ECO:0000256" key="10">
    <source>
        <dbReference type="SAM" id="Phobius"/>
    </source>
</evidence>
<keyword evidence="6 10" id="KW-0812">Transmembrane</keyword>
<feature type="transmembrane region" description="Helical" evidence="10">
    <location>
        <begin position="273"/>
        <end position="297"/>
    </location>
</feature>
<evidence type="ECO:0000313" key="13">
    <source>
        <dbReference type="Proteomes" id="UP000733611"/>
    </source>
</evidence>
<dbReference type="InterPro" id="IPR036259">
    <property type="entry name" value="MFS_trans_sf"/>
</dbReference>
<dbReference type="SUPFAM" id="SSF103473">
    <property type="entry name" value="MFS general substrate transporter"/>
    <property type="match status" value="1"/>
</dbReference>
<reference evidence="12" key="2">
    <citation type="submission" date="2021-04" db="EMBL/GenBank/DDBJ databases">
        <authorList>
            <person name="Gilroy R."/>
        </authorList>
    </citation>
    <scope>NUCLEOTIDE SEQUENCE</scope>
    <source>
        <strain evidence="12">378</strain>
    </source>
</reference>
<sequence>MAESPVTLREKVSFGLGAVGKDMAYAAMAVYLMVYFTDVVGVSAAFVGVVFLIARLWDAFNDPIMGWIVDNTKSRWGKFRPWILIGTLVNSVIAILLFTNPIYFFDFSMTQAMAYCAIFYILWGMSYTIMDIPYWSFIPSFSSDSKVRDVMSVIPRTGAMFGGQFVTIFGLGIITWLAAGSTDVGARSEAFRNFLIFVCVAFIILEIICVVNIREHVSTPLRQKITIGSMVKILVKNDQLLIIIIMTIIQQIGQNLVNGTILYYFRYVLVNEAVYPIFMGAGAVCQLVAFITFPYLVIATSRRFVYIGSALLMICGYTGMFFAGTSLVMGGIAYVVASLGVAYSLVSTTVMLADTVDYGEYKLGTRSESIVFSMQTMTVKFGTALAGFLSGLTLTLVGYVPNAVQSEGTLLGLRIVMFVASSIVLLVMLLLYIKYYKLNGDFYKNMLTALQASRDAAQAKKESSRFVRAAISEDAILIDVKPSSKEELLKQMVHVLVETGKLKATDEDAFYQAIMAREAQAPTGIADGIALPHAKSDLIEKTSMVIAKVNANSKVDFGAPDGQPCDLVFMLASVNDGNAHLNVIGRLGLILNDKDEQKKIRECNDAYRLVEIIAHAEKKFM</sequence>
<feature type="transmembrane region" description="Helical" evidence="10">
    <location>
        <begin position="81"/>
        <end position="105"/>
    </location>
</feature>
<feature type="domain" description="PTS EIIA type-2" evidence="11">
    <location>
        <begin position="469"/>
        <end position="616"/>
    </location>
</feature>
<evidence type="ECO:0000256" key="7">
    <source>
        <dbReference type="ARBA" id="ARBA00022847"/>
    </source>
</evidence>
<dbReference type="GO" id="GO:0006814">
    <property type="term" value="P:sodium ion transport"/>
    <property type="evidence" value="ECO:0007669"/>
    <property type="project" value="InterPro"/>
</dbReference>
<dbReference type="Gene3D" id="3.40.930.10">
    <property type="entry name" value="Mannitol-specific EII, Chain A"/>
    <property type="match status" value="1"/>
</dbReference>
<evidence type="ECO:0000256" key="5">
    <source>
        <dbReference type="ARBA" id="ARBA00022597"/>
    </source>
</evidence>
<dbReference type="Gene3D" id="1.20.1250.20">
    <property type="entry name" value="MFS general substrate transporter like domains"/>
    <property type="match status" value="2"/>
</dbReference>
<feature type="transmembrane region" description="Helical" evidence="10">
    <location>
        <begin position="234"/>
        <end position="253"/>
    </location>
</feature>
<gene>
    <name evidence="12" type="primary">melB</name>
    <name evidence="12" type="ORF">H9847_00895</name>
</gene>
<dbReference type="Proteomes" id="UP000733611">
    <property type="component" value="Unassembled WGS sequence"/>
</dbReference>
<dbReference type="PROSITE" id="PS51094">
    <property type="entry name" value="PTS_EIIA_TYPE_2"/>
    <property type="match status" value="1"/>
</dbReference>
<feature type="transmembrane region" description="Helical" evidence="10">
    <location>
        <begin position="117"/>
        <end position="137"/>
    </location>
</feature>
<feature type="transmembrane region" description="Helical" evidence="10">
    <location>
        <begin position="377"/>
        <end position="399"/>
    </location>
</feature>
<feature type="transmembrane region" description="Helical" evidence="10">
    <location>
        <begin position="191"/>
        <end position="213"/>
    </location>
</feature>
<dbReference type="GO" id="GO:0008643">
    <property type="term" value="P:carbohydrate transport"/>
    <property type="evidence" value="ECO:0007669"/>
    <property type="project" value="InterPro"/>
</dbReference>
<reference evidence="12" key="1">
    <citation type="journal article" date="2021" name="PeerJ">
        <title>Extensive microbial diversity within the chicken gut microbiome revealed by metagenomics and culture.</title>
        <authorList>
            <person name="Gilroy R."/>
            <person name="Ravi A."/>
            <person name="Getino M."/>
            <person name="Pursley I."/>
            <person name="Horton D.L."/>
            <person name="Alikhan N.F."/>
            <person name="Baker D."/>
            <person name="Gharbi K."/>
            <person name="Hall N."/>
            <person name="Watson M."/>
            <person name="Adriaenssens E.M."/>
            <person name="Foster-Nyarko E."/>
            <person name="Jarju S."/>
            <person name="Secka A."/>
            <person name="Antonio M."/>
            <person name="Oren A."/>
            <person name="Chaudhuri R.R."/>
            <person name="La Ragione R."/>
            <person name="Hildebrand F."/>
            <person name="Pallen M.J."/>
        </authorList>
    </citation>
    <scope>NUCLEOTIDE SEQUENCE</scope>
    <source>
        <strain evidence="12">378</strain>
    </source>
</reference>
<evidence type="ECO:0000259" key="11">
    <source>
        <dbReference type="PROSITE" id="PS51094"/>
    </source>
</evidence>
<evidence type="ECO:0000313" key="12">
    <source>
        <dbReference type="EMBL" id="MBU3843421.1"/>
    </source>
</evidence>
<dbReference type="PANTHER" id="PTHR11328:SF36">
    <property type="entry name" value="MELIBIOSE PERMEASE"/>
    <property type="match status" value="1"/>
</dbReference>
<feature type="transmembrane region" description="Helical" evidence="10">
    <location>
        <begin position="304"/>
        <end position="325"/>
    </location>
</feature>
<accession>A0A948TEI5</accession>
<dbReference type="GO" id="GO:0015293">
    <property type="term" value="F:symporter activity"/>
    <property type="evidence" value="ECO:0007669"/>
    <property type="project" value="UniProtKB-KW"/>
</dbReference>
<dbReference type="InterPro" id="IPR001927">
    <property type="entry name" value="Na/Gal_symport"/>
</dbReference>
<keyword evidence="5" id="KW-0762">Sugar transport</keyword>